<proteinExistence type="predicted"/>
<dbReference type="EMBL" id="MU006752">
    <property type="protein sequence ID" value="KAF2621709.1"/>
    <property type="molecule type" value="Genomic_DNA"/>
</dbReference>
<comment type="caution">
    <text evidence="1">The sequence shown here is derived from an EMBL/GenBank/DDBJ whole genome shotgun (WGS) entry which is preliminary data.</text>
</comment>
<name>A0ACB6RIW5_9PLEO</name>
<protein>
    <submittedName>
        <fullName evidence="1">Uncharacterized protein</fullName>
    </submittedName>
</protein>
<reference evidence="1" key="1">
    <citation type="journal article" date="2020" name="Stud. Mycol.">
        <title>101 Dothideomycetes genomes: a test case for predicting lifestyles and emergence of pathogens.</title>
        <authorList>
            <person name="Haridas S."/>
            <person name="Albert R."/>
            <person name="Binder M."/>
            <person name="Bloem J."/>
            <person name="Labutti K."/>
            <person name="Salamov A."/>
            <person name="Andreopoulos B."/>
            <person name="Baker S."/>
            <person name="Barry K."/>
            <person name="Bills G."/>
            <person name="Bluhm B."/>
            <person name="Cannon C."/>
            <person name="Castanera R."/>
            <person name="Culley D."/>
            <person name="Daum C."/>
            <person name="Ezra D."/>
            <person name="Gonzalez J."/>
            <person name="Henrissat B."/>
            <person name="Kuo A."/>
            <person name="Liang C."/>
            <person name="Lipzen A."/>
            <person name="Lutzoni F."/>
            <person name="Magnuson J."/>
            <person name="Mondo S."/>
            <person name="Nolan M."/>
            <person name="Ohm R."/>
            <person name="Pangilinan J."/>
            <person name="Park H.-J."/>
            <person name="Ramirez L."/>
            <person name="Alfaro M."/>
            <person name="Sun H."/>
            <person name="Tritt A."/>
            <person name="Yoshinaga Y."/>
            <person name="Zwiers L.-H."/>
            <person name="Turgeon B."/>
            <person name="Goodwin S."/>
            <person name="Spatafora J."/>
            <person name="Crous P."/>
            <person name="Grigoriev I."/>
        </authorList>
    </citation>
    <scope>NUCLEOTIDE SEQUENCE</scope>
    <source>
        <strain evidence="1">CBS 525.71</strain>
    </source>
</reference>
<keyword evidence="2" id="KW-1185">Reference proteome</keyword>
<gene>
    <name evidence="1" type="ORF">BU25DRAFT_443654</name>
</gene>
<sequence length="386" mass="41648">MQLLTSVAATAAVLASSVSAANFTGDVLNGVPVIHDLNLADVPAQKVSRYYLRVGELNGGHPIHIPVMVARGTPESLETGQKLSLSAAIHGDELNPVRVVQRIFEQLEDQVATLNGTVIGIPTVNPIGIYLNQRNYFTASASGSLTNVNRVFPGVSAELGGSGPNILAYNIWNYLWGNASQVDVGIDLHTPSSGGETSLWCYSDWRLPYVERLSKLLQPDTLKIDVGEPGSIETTFVDYGVPSLTVEMGQAKIWNNSLIGRTVDFVNRVLVDLHITPSNITVEPDLTNVYIANTFHDTYTKYGGFVERLVQVDELVAKGQPIAHVRNTFGDILETLVSPADGRMFQSPRDPSCEPGSSVGQIAYNSTDPECADGCILSGPVSSRRR</sequence>
<organism evidence="1 2">
    <name type="scientific">Macroventuria anomochaeta</name>
    <dbReference type="NCBI Taxonomy" id="301207"/>
    <lineage>
        <taxon>Eukaryota</taxon>
        <taxon>Fungi</taxon>
        <taxon>Dikarya</taxon>
        <taxon>Ascomycota</taxon>
        <taxon>Pezizomycotina</taxon>
        <taxon>Dothideomycetes</taxon>
        <taxon>Pleosporomycetidae</taxon>
        <taxon>Pleosporales</taxon>
        <taxon>Pleosporineae</taxon>
        <taxon>Didymellaceae</taxon>
        <taxon>Macroventuria</taxon>
    </lineage>
</organism>
<evidence type="ECO:0000313" key="1">
    <source>
        <dbReference type="EMBL" id="KAF2621709.1"/>
    </source>
</evidence>
<evidence type="ECO:0000313" key="2">
    <source>
        <dbReference type="Proteomes" id="UP000799754"/>
    </source>
</evidence>
<dbReference type="Proteomes" id="UP000799754">
    <property type="component" value="Unassembled WGS sequence"/>
</dbReference>
<accession>A0ACB6RIW5</accession>